<evidence type="ECO:0000256" key="4">
    <source>
        <dbReference type="PIRNR" id="PIRNR037567"/>
    </source>
</evidence>
<dbReference type="Gene3D" id="3.20.20.480">
    <property type="entry name" value="Trimethylamine methyltransferase-like"/>
    <property type="match status" value="1"/>
</dbReference>
<accession>A0A286ICA3</accession>
<dbReference type="GO" id="GO:0008168">
    <property type="term" value="F:methyltransferase activity"/>
    <property type="evidence" value="ECO:0007669"/>
    <property type="project" value="UniProtKB-KW"/>
</dbReference>
<feature type="region of interest" description="Disordered" evidence="5">
    <location>
        <begin position="15"/>
        <end position="41"/>
    </location>
</feature>
<organism evidence="6 7">
    <name type="scientific">Hoeflea halophila</name>
    <dbReference type="NCBI Taxonomy" id="714899"/>
    <lineage>
        <taxon>Bacteria</taxon>
        <taxon>Pseudomonadati</taxon>
        <taxon>Pseudomonadota</taxon>
        <taxon>Alphaproteobacteria</taxon>
        <taxon>Hyphomicrobiales</taxon>
        <taxon>Rhizobiaceae</taxon>
        <taxon>Hoeflea</taxon>
    </lineage>
</organism>
<dbReference type="Proteomes" id="UP000219465">
    <property type="component" value="Unassembled WGS sequence"/>
</dbReference>
<name>A0A286ICA3_9HYPH</name>
<reference evidence="7" key="1">
    <citation type="submission" date="2017-08" db="EMBL/GenBank/DDBJ databases">
        <authorList>
            <person name="Varghese N."/>
            <person name="Submissions S."/>
        </authorList>
    </citation>
    <scope>NUCLEOTIDE SEQUENCE [LARGE SCALE GENOMIC DNA]</scope>
    <source>
        <strain evidence="7">KCTC 23107</strain>
    </source>
</reference>
<evidence type="ECO:0000313" key="6">
    <source>
        <dbReference type="EMBL" id="SOE17758.1"/>
    </source>
</evidence>
<comment type="similarity">
    <text evidence="1 4">Belongs to the trimethylamine methyltransferase family.</text>
</comment>
<evidence type="ECO:0000313" key="7">
    <source>
        <dbReference type="Proteomes" id="UP000219465"/>
    </source>
</evidence>
<dbReference type="InterPro" id="IPR038601">
    <property type="entry name" value="MttB-like_sf"/>
</dbReference>
<dbReference type="OrthoDB" id="5713681at2"/>
<dbReference type="Pfam" id="PF06253">
    <property type="entry name" value="MTTB"/>
    <property type="match status" value="1"/>
</dbReference>
<dbReference type="EC" id="2.1.1.-" evidence="4"/>
<dbReference type="AlphaFoldDB" id="A0A286ICA3"/>
<dbReference type="EMBL" id="OCPC01000003">
    <property type="protein sequence ID" value="SOE17758.1"/>
    <property type="molecule type" value="Genomic_DNA"/>
</dbReference>
<evidence type="ECO:0000256" key="2">
    <source>
        <dbReference type="ARBA" id="ARBA00022603"/>
    </source>
</evidence>
<evidence type="ECO:0000256" key="5">
    <source>
        <dbReference type="SAM" id="MobiDB-lite"/>
    </source>
</evidence>
<keyword evidence="3 4" id="KW-0808">Transferase</keyword>
<dbReference type="GO" id="GO:0015948">
    <property type="term" value="P:methanogenesis"/>
    <property type="evidence" value="ECO:0007669"/>
    <property type="project" value="UniProtKB-UniRule"/>
</dbReference>
<dbReference type="GO" id="GO:0032259">
    <property type="term" value="P:methylation"/>
    <property type="evidence" value="ECO:0007669"/>
    <property type="project" value="UniProtKB-KW"/>
</dbReference>
<dbReference type="RefSeq" id="WP_097108212.1">
    <property type="nucleotide sequence ID" value="NZ_OCPC01000003.1"/>
</dbReference>
<dbReference type="PIRSF" id="PIRSF037567">
    <property type="entry name" value="MTTB_MeTrfase"/>
    <property type="match status" value="1"/>
</dbReference>
<protein>
    <recommendedName>
        <fullName evidence="4">Methyltransferase</fullName>
        <ecNumber evidence="4">2.1.1.-</ecNumber>
    </recommendedName>
</protein>
<keyword evidence="7" id="KW-1185">Reference proteome</keyword>
<proteinExistence type="inferred from homology"/>
<keyword evidence="2 6" id="KW-0489">Methyltransferase</keyword>
<sequence>MSKIEDVVATAIENTAGAAERRRRTGGGRGGDRGKGRKSPATLRYRSILNTQSPSLILSDEGLEAIHDASLSVLEQVGLDFMLPEARALLAAAGAQVVAGTERVRMDRGLIMELVAKAPGPFTLHARNPERNVAIGGPAMAFAQVASAPYCSDRDNGRRTGTQEDFRNLVKLAQSYDIIHMTGGYPVEPTDLHASVRHLDCLSDLVKLTDKPYHAYSLGKQRNLDALEIARIGRGVSAEQMEAEPSLFTIINASSPLRYDAPMLQGIIEMSSHNQVVVITPFTLAGAMAPVTVAGALVQQNAEALAGIAFTQVVRPGAPVVYGGFTSNVDMKSGAPAFGTPEYMKAVMAGGQLARRYGLPYRTSNTCAANTLDAQSAYESMMSLWGLVQGGGNFIMHAAGWMEGGLTASFEKFVMDVDMLQMVAEFLVPLDTSPDALAMDAISEVGPGGHYFGTAHTLSRYETAFYSPILSDWRNFESWSLAGQPTTFDHANKVWKETLASYEQPPLDAAVSEELDAFVARRKEEGGVPTDF</sequence>
<evidence type="ECO:0000256" key="3">
    <source>
        <dbReference type="ARBA" id="ARBA00022679"/>
    </source>
</evidence>
<dbReference type="InterPro" id="IPR010426">
    <property type="entry name" value="MTTB_MeTrfase"/>
</dbReference>
<gene>
    <name evidence="6" type="ORF">SAMN05877838_2661</name>
</gene>
<evidence type="ECO:0000256" key="1">
    <source>
        <dbReference type="ARBA" id="ARBA00007137"/>
    </source>
</evidence>